<dbReference type="Pfam" id="PF13828">
    <property type="entry name" value="DUF4190"/>
    <property type="match status" value="1"/>
</dbReference>
<keyword evidence="2" id="KW-1133">Transmembrane helix</keyword>
<dbReference type="AlphaFoldDB" id="H6RUW3"/>
<dbReference type="RefSeq" id="WP_014377364.1">
    <property type="nucleotide sequence ID" value="NC_016943.1"/>
</dbReference>
<reference evidence="4 5" key="1">
    <citation type="journal article" date="2012" name="J. Bacteriol.">
        <title>Genome Sequence of Blastococcus saxobsidens DD2, a Stone-Inhabiting Bacterium.</title>
        <authorList>
            <person name="Chouaia B."/>
            <person name="Crotti E."/>
            <person name="Brusetti L."/>
            <person name="Daffonchio D."/>
            <person name="Essoussi I."/>
            <person name="Nouioui I."/>
            <person name="Sbissi I."/>
            <person name="Ghodhbane-Gtari F."/>
            <person name="Gtari M."/>
            <person name="Vacherie B."/>
            <person name="Barbe V."/>
            <person name="Medigue C."/>
            <person name="Gury J."/>
            <person name="Pujic P."/>
            <person name="Normand P."/>
        </authorList>
    </citation>
    <scope>NUCLEOTIDE SEQUENCE [LARGE SCALE GENOMIC DNA]</scope>
    <source>
        <strain evidence="4 5">DD2</strain>
    </source>
</reference>
<keyword evidence="5" id="KW-1185">Reference proteome</keyword>
<name>H6RUW3_BLASD</name>
<evidence type="ECO:0000313" key="5">
    <source>
        <dbReference type="Proteomes" id="UP000007517"/>
    </source>
</evidence>
<dbReference type="InterPro" id="IPR025241">
    <property type="entry name" value="DUF4190"/>
</dbReference>
<keyword evidence="2" id="KW-0812">Transmembrane</keyword>
<gene>
    <name evidence="4" type="ordered locus">BLASA_3625</name>
</gene>
<organism evidence="4 5">
    <name type="scientific">Blastococcus saxobsidens (strain DD2)</name>
    <dbReference type="NCBI Taxonomy" id="1146883"/>
    <lineage>
        <taxon>Bacteria</taxon>
        <taxon>Bacillati</taxon>
        <taxon>Actinomycetota</taxon>
        <taxon>Actinomycetes</taxon>
        <taxon>Geodermatophilales</taxon>
        <taxon>Geodermatophilaceae</taxon>
        <taxon>Blastococcus</taxon>
    </lineage>
</organism>
<reference evidence="5" key="2">
    <citation type="submission" date="2012-02" db="EMBL/GenBank/DDBJ databases">
        <title>Complete genome sequence of Blastococcus saxobsidens strain DD2.</title>
        <authorList>
            <person name="Genoscope."/>
        </authorList>
    </citation>
    <scope>NUCLEOTIDE SEQUENCE [LARGE SCALE GENOMIC DNA]</scope>
    <source>
        <strain evidence="5">DD2</strain>
    </source>
</reference>
<evidence type="ECO:0000256" key="1">
    <source>
        <dbReference type="SAM" id="MobiDB-lite"/>
    </source>
</evidence>
<sequence>MSQQTPYEPATSPVQSTEYPPGQPAHGYDTPGFEPTPQRTNTMAILGLVFAFVFSPLGILFSALGLSQIKKRREGGRGLAIAGLILSIVFTLLALLAFFFVFAAVQEAAKTGATAETQAAAPVDEPAGDPSGVLAACEVIAPALGEFDAGVATVTTPEEYALLITDVRTTLEGAAASTSDPVFVQDVQLMSDNLQLTADAISTGEDPSYLDAALTEDDARVGEACVAAGY</sequence>
<feature type="compositionally biased region" description="Polar residues" evidence="1">
    <location>
        <begin position="1"/>
        <end position="18"/>
    </location>
</feature>
<protein>
    <recommendedName>
        <fullName evidence="3">DUF4190 domain-containing protein</fullName>
    </recommendedName>
</protein>
<evidence type="ECO:0000256" key="2">
    <source>
        <dbReference type="SAM" id="Phobius"/>
    </source>
</evidence>
<dbReference type="EMBL" id="FO117623">
    <property type="protein sequence ID" value="CCG04485.1"/>
    <property type="molecule type" value="Genomic_DNA"/>
</dbReference>
<evidence type="ECO:0000313" key="4">
    <source>
        <dbReference type="EMBL" id="CCG04485.1"/>
    </source>
</evidence>
<keyword evidence="2" id="KW-0472">Membrane</keyword>
<dbReference type="KEGG" id="bsd:BLASA_3625"/>
<feature type="domain" description="DUF4190" evidence="3">
    <location>
        <begin position="44"/>
        <end position="96"/>
    </location>
</feature>
<evidence type="ECO:0000259" key="3">
    <source>
        <dbReference type="Pfam" id="PF13828"/>
    </source>
</evidence>
<dbReference type="HOGENOM" id="CLU_1202911_0_0_11"/>
<dbReference type="eggNOG" id="ENOG5033A46">
    <property type="taxonomic scope" value="Bacteria"/>
</dbReference>
<feature type="transmembrane region" description="Helical" evidence="2">
    <location>
        <begin position="78"/>
        <end position="105"/>
    </location>
</feature>
<proteinExistence type="predicted"/>
<accession>H6RUW3</accession>
<feature type="region of interest" description="Disordered" evidence="1">
    <location>
        <begin position="1"/>
        <end position="36"/>
    </location>
</feature>
<feature type="transmembrane region" description="Helical" evidence="2">
    <location>
        <begin position="43"/>
        <end position="66"/>
    </location>
</feature>
<dbReference type="Proteomes" id="UP000007517">
    <property type="component" value="Chromosome"/>
</dbReference>